<protein>
    <submittedName>
        <fullName evidence="2">Uncharacterized protein</fullName>
    </submittedName>
</protein>
<comment type="caution">
    <text evidence="2">The sequence shown here is derived from an EMBL/GenBank/DDBJ whole genome shotgun (WGS) entry which is preliminary data.</text>
</comment>
<organism evidence="2 3">
    <name type="scientific">Carpediemonas membranifera</name>
    <dbReference type="NCBI Taxonomy" id="201153"/>
    <lineage>
        <taxon>Eukaryota</taxon>
        <taxon>Metamonada</taxon>
        <taxon>Carpediemonas-like organisms</taxon>
        <taxon>Carpediemonas</taxon>
    </lineage>
</organism>
<sequence length="603" mass="65923">MEAIARLWTTKTQRLHALKAFKRYLSTIPDIRSLAMEEQGAVILFFSTRLIAYLKVIYTFPEPNVPLPQLLSAMHAAIQTPGGSLLLKPFVERGCCHCLLEVLVCDFTDVDEGRVPPPDVVNQAKAASLQTLHATALQNIAMRDFVCMDKGMANIMASIESLEDPAHLDIYRRVVLDLGVNNPTHIVTIHRWLYSIVPGGSTQAKVMALEILRVLFQSHPVLRRPDDEDCICGTVPDPLPSASSVRPVMCALFSAELDVQLSLGPTVLALCRFAPVVPLVTAILLEILDPGSTPAMSDYHRPDMAAVLTVPPQSVTALTVKSNALRLLLTILQADVVPCSATAPSLPRESAMSALIASGAINVCCAHLVSDQRKDALAVSMRKNAIPAVRMMLQARPTVAHSIAKFLAAAGLDDGVVTKVIDGVPFEQLSRDDIEGLAALPDGSFSMEDAEQLATPRATIERVEQTQTQESRSECERTLDSSLFSSEDETGEETEEAGEEGNKMRYTEYMQANPFRSFDQIMDRATDAADPLAMGQVGTMEREAIESEDGGDDFAQNLDDLLASSVQNKIKMPGSMNIRNPRPYQTRNLDEFSYFSQLNKRDG</sequence>
<evidence type="ECO:0000313" key="3">
    <source>
        <dbReference type="Proteomes" id="UP000717585"/>
    </source>
</evidence>
<accession>A0A8J6E753</accession>
<dbReference type="EMBL" id="JAHDYR010000066">
    <property type="protein sequence ID" value="KAG9390310.1"/>
    <property type="molecule type" value="Genomic_DNA"/>
</dbReference>
<evidence type="ECO:0000313" key="2">
    <source>
        <dbReference type="EMBL" id="KAG9390310.1"/>
    </source>
</evidence>
<proteinExistence type="predicted"/>
<reference evidence="2" key="1">
    <citation type="submission" date="2021-05" db="EMBL/GenBank/DDBJ databases">
        <title>A free-living protist that lacks canonical eukaryotic 1 DNA replication and segregation systems.</title>
        <authorList>
            <person name="Salas-Leiva D.E."/>
            <person name="Tromer E.C."/>
            <person name="Curtis B.A."/>
            <person name="Jerlstrom-Hultqvist J."/>
            <person name="Kolisko M."/>
            <person name="Yi Z."/>
            <person name="Salas-Leiva J.S."/>
            <person name="Gallot-Lavallee L."/>
            <person name="Kops G.J.P.L."/>
            <person name="Archibald J.M."/>
            <person name="Simpson A.G.B."/>
            <person name="Roger A.J."/>
        </authorList>
    </citation>
    <scope>NUCLEOTIDE SEQUENCE</scope>
    <source>
        <strain evidence="2">BICM</strain>
    </source>
</reference>
<keyword evidence="3" id="KW-1185">Reference proteome</keyword>
<feature type="compositionally biased region" description="Acidic residues" evidence="1">
    <location>
        <begin position="486"/>
        <end position="499"/>
    </location>
</feature>
<name>A0A8J6E753_9EUKA</name>
<feature type="region of interest" description="Disordered" evidence="1">
    <location>
        <begin position="463"/>
        <end position="502"/>
    </location>
</feature>
<evidence type="ECO:0000256" key="1">
    <source>
        <dbReference type="SAM" id="MobiDB-lite"/>
    </source>
</evidence>
<dbReference type="Proteomes" id="UP000717585">
    <property type="component" value="Unassembled WGS sequence"/>
</dbReference>
<gene>
    <name evidence="2" type="ORF">J8273_8350</name>
</gene>
<dbReference type="AlphaFoldDB" id="A0A8J6E753"/>